<name>A0A0A9AYF0_ARUDO</name>
<organism evidence="1">
    <name type="scientific">Arundo donax</name>
    <name type="common">Giant reed</name>
    <name type="synonym">Donax arundinaceus</name>
    <dbReference type="NCBI Taxonomy" id="35708"/>
    <lineage>
        <taxon>Eukaryota</taxon>
        <taxon>Viridiplantae</taxon>
        <taxon>Streptophyta</taxon>
        <taxon>Embryophyta</taxon>
        <taxon>Tracheophyta</taxon>
        <taxon>Spermatophyta</taxon>
        <taxon>Magnoliopsida</taxon>
        <taxon>Liliopsida</taxon>
        <taxon>Poales</taxon>
        <taxon>Poaceae</taxon>
        <taxon>PACMAD clade</taxon>
        <taxon>Arundinoideae</taxon>
        <taxon>Arundineae</taxon>
        <taxon>Arundo</taxon>
    </lineage>
</organism>
<dbReference type="EMBL" id="GBRH01241789">
    <property type="protein sequence ID" value="JAD56106.1"/>
    <property type="molecule type" value="Transcribed_RNA"/>
</dbReference>
<protein>
    <submittedName>
        <fullName evidence="1">Uncharacterized protein</fullName>
    </submittedName>
</protein>
<reference evidence="1" key="1">
    <citation type="submission" date="2014-09" db="EMBL/GenBank/DDBJ databases">
        <authorList>
            <person name="Magalhaes I.L.F."/>
            <person name="Oliveira U."/>
            <person name="Santos F.R."/>
            <person name="Vidigal T.H.D.A."/>
            <person name="Brescovit A.D."/>
            <person name="Santos A.J."/>
        </authorList>
    </citation>
    <scope>NUCLEOTIDE SEQUENCE</scope>
    <source>
        <tissue evidence="1">Shoot tissue taken approximately 20 cm above the soil surface</tissue>
    </source>
</reference>
<proteinExistence type="predicted"/>
<reference evidence="1" key="2">
    <citation type="journal article" date="2015" name="Data Brief">
        <title>Shoot transcriptome of the giant reed, Arundo donax.</title>
        <authorList>
            <person name="Barrero R.A."/>
            <person name="Guerrero F.D."/>
            <person name="Moolhuijzen P."/>
            <person name="Goolsby J.A."/>
            <person name="Tidwell J."/>
            <person name="Bellgard S.E."/>
            <person name="Bellgard M.I."/>
        </authorList>
    </citation>
    <scope>NUCLEOTIDE SEQUENCE</scope>
    <source>
        <tissue evidence="1">Shoot tissue taken approximately 20 cm above the soil surface</tissue>
    </source>
</reference>
<accession>A0A0A9AYF0</accession>
<sequence>MAKVYGTDTSKSVSTRLPPAYFQSRVEKRNIFVVQFTCLTFCFGSYNSTRKSPTFLCKR</sequence>
<evidence type="ECO:0000313" key="1">
    <source>
        <dbReference type="EMBL" id="JAD56106.1"/>
    </source>
</evidence>
<dbReference type="AlphaFoldDB" id="A0A0A9AYF0"/>